<evidence type="ECO:0000259" key="1">
    <source>
        <dbReference type="Pfam" id="PF02581"/>
    </source>
</evidence>
<dbReference type="CDD" id="cd00564">
    <property type="entry name" value="TMP_TenI"/>
    <property type="match status" value="1"/>
</dbReference>
<sequence length="201" mass="22716">MELIVISDPGIIANEASVINLLFEAGMTRFHLRKPNWSSNQCHDLLKEINPVFHPDIALHQHHILADNINTKRLHYTEKHRLACNQEEINSQKQEGFFCSTPVHRLADLPFLNAFNCVFFSPVFNSISKPGYESELKKGFVLEKASPSTSVIALGGIEARNIEQISQMKFDGAAVLGAIWKNPEQAVNIFRQLNTLIMNHK</sequence>
<dbReference type="RefSeq" id="WP_154279846.1">
    <property type="nucleotide sequence ID" value="NZ_JBHUJQ010000001.1"/>
</dbReference>
<feature type="domain" description="Thiamine phosphate synthase/TenI" evidence="1">
    <location>
        <begin position="4"/>
        <end position="179"/>
    </location>
</feature>
<reference evidence="2 3" key="1">
    <citation type="submission" date="2019-11" db="EMBL/GenBank/DDBJ databases">
        <title>Pedobacter petrophilus genome.</title>
        <authorList>
            <person name="Feldbauer M.J."/>
            <person name="Newman J.D."/>
        </authorList>
    </citation>
    <scope>NUCLEOTIDE SEQUENCE [LARGE SCALE GENOMIC DNA]</scope>
    <source>
        <strain evidence="2 3">LMG 29686</strain>
    </source>
</reference>
<dbReference type="GO" id="GO:0009228">
    <property type="term" value="P:thiamine biosynthetic process"/>
    <property type="evidence" value="ECO:0007669"/>
    <property type="project" value="UniProtKB-KW"/>
</dbReference>
<dbReference type="InterPro" id="IPR013785">
    <property type="entry name" value="Aldolase_TIM"/>
</dbReference>
<protein>
    <submittedName>
        <fullName evidence="2">Thiamine phosphate synthase</fullName>
    </submittedName>
</protein>
<dbReference type="Pfam" id="PF02581">
    <property type="entry name" value="TMP-TENI"/>
    <property type="match status" value="1"/>
</dbReference>
<evidence type="ECO:0000313" key="3">
    <source>
        <dbReference type="Proteomes" id="UP000487757"/>
    </source>
</evidence>
<dbReference type="EMBL" id="WKKH01000007">
    <property type="protein sequence ID" value="MRX75688.1"/>
    <property type="molecule type" value="Genomic_DNA"/>
</dbReference>
<accession>A0A7K0FVW0</accession>
<dbReference type="AlphaFoldDB" id="A0A7K0FVW0"/>
<dbReference type="Gene3D" id="3.20.20.70">
    <property type="entry name" value="Aldolase class I"/>
    <property type="match status" value="1"/>
</dbReference>
<comment type="caution">
    <text evidence="2">The sequence shown here is derived from an EMBL/GenBank/DDBJ whole genome shotgun (WGS) entry which is preliminary data.</text>
</comment>
<dbReference type="InterPro" id="IPR036206">
    <property type="entry name" value="ThiamineP_synth_sf"/>
</dbReference>
<dbReference type="InterPro" id="IPR022998">
    <property type="entry name" value="ThiamineP_synth_TenI"/>
</dbReference>
<keyword evidence="3" id="KW-1185">Reference proteome</keyword>
<dbReference type="SUPFAM" id="SSF51391">
    <property type="entry name" value="Thiamin phosphate synthase"/>
    <property type="match status" value="1"/>
</dbReference>
<name>A0A7K0FVW0_9SPHI</name>
<dbReference type="Proteomes" id="UP000487757">
    <property type="component" value="Unassembled WGS sequence"/>
</dbReference>
<gene>
    <name evidence="2" type="ORF">GJU39_06270</name>
</gene>
<dbReference type="OrthoDB" id="194683at2"/>
<organism evidence="2 3">
    <name type="scientific">Pedobacter petrophilus</name>
    <dbReference type="NCBI Taxonomy" id="1908241"/>
    <lineage>
        <taxon>Bacteria</taxon>
        <taxon>Pseudomonadati</taxon>
        <taxon>Bacteroidota</taxon>
        <taxon>Sphingobacteriia</taxon>
        <taxon>Sphingobacteriales</taxon>
        <taxon>Sphingobacteriaceae</taxon>
        <taxon>Pedobacter</taxon>
    </lineage>
</organism>
<proteinExistence type="predicted"/>
<evidence type="ECO:0000313" key="2">
    <source>
        <dbReference type="EMBL" id="MRX75688.1"/>
    </source>
</evidence>